<dbReference type="EMBL" id="JARKIK010000019">
    <property type="protein sequence ID" value="KAK8745713.1"/>
    <property type="molecule type" value="Genomic_DNA"/>
</dbReference>
<reference evidence="8 9" key="1">
    <citation type="journal article" date="2024" name="BMC Genomics">
        <title>Genome assembly of redclaw crayfish (Cherax quadricarinatus) provides insights into its immune adaptation and hypoxia tolerance.</title>
        <authorList>
            <person name="Liu Z."/>
            <person name="Zheng J."/>
            <person name="Li H."/>
            <person name="Fang K."/>
            <person name="Wang S."/>
            <person name="He J."/>
            <person name="Zhou D."/>
            <person name="Weng S."/>
            <person name="Chi M."/>
            <person name="Gu Z."/>
            <person name="He J."/>
            <person name="Li F."/>
            <person name="Wang M."/>
        </authorList>
    </citation>
    <scope>NUCLEOTIDE SEQUENCE [LARGE SCALE GENOMIC DNA]</scope>
    <source>
        <strain evidence="8">ZL_2023a</strain>
    </source>
</reference>
<evidence type="ECO:0000313" key="9">
    <source>
        <dbReference type="Proteomes" id="UP001445076"/>
    </source>
</evidence>
<keyword evidence="4" id="KW-0687">Ribonucleoprotein</keyword>
<keyword evidence="3" id="KW-0689">Ribosomal protein</keyword>
<dbReference type="PANTHER" id="PTHR21141">
    <property type="entry name" value="60S ACIDIC RIBOSOMAL PROTEIN FAMILY MEMBER"/>
    <property type="match status" value="1"/>
</dbReference>
<dbReference type="InterPro" id="IPR044076">
    <property type="entry name" value="Ribosomal_P2"/>
</dbReference>
<feature type="compositionally biased region" description="Basic and acidic residues" evidence="7">
    <location>
        <begin position="94"/>
        <end position="103"/>
    </location>
</feature>
<evidence type="ECO:0000256" key="7">
    <source>
        <dbReference type="SAM" id="MobiDB-lite"/>
    </source>
</evidence>
<name>A0AAW0Y0S7_CHEQU</name>
<comment type="function">
    <text evidence="1">Plays an important role in the elongation step of protein synthesis.</text>
</comment>
<gene>
    <name evidence="8" type="ORF">OTU49_000336</name>
</gene>
<evidence type="ECO:0000256" key="1">
    <source>
        <dbReference type="ARBA" id="ARBA00003362"/>
    </source>
</evidence>
<dbReference type="GO" id="GO:0002182">
    <property type="term" value="P:cytoplasmic translational elongation"/>
    <property type="evidence" value="ECO:0007669"/>
    <property type="project" value="InterPro"/>
</dbReference>
<evidence type="ECO:0000256" key="5">
    <source>
        <dbReference type="ARBA" id="ARBA00035301"/>
    </source>
</evidence>
<dbReference type="GO" id="GO:0003735">
    <property type="term" value="F:structural constituent of ribosome"/>
    <property type="evidence" value="ECO:0007669"/>
    <property type="project" value="InterPro"/>
</dbReference>
<dbReference type="Pfam" id="PF00428">
    <property type="entry name" value="Ribosomal_60s"/>
    <property type="match status" value="1"/>
</dbReference>
<dbReference type="FunFam" id="1.10.10.1410:FF:000002">
    <property type="entry name" value="60S acidic ribosomal protein P2"/>
    <property type="match status" value="1"/>
</dbReference>
<protein>
    <recommendedName>
        <fullName evidence="5">Large ribosomal subunit protein P2</fullName>
    </recommendedName>
    <alternativeName>
        <fullName evidence="6">60S acidic ribosomal protein P2</fullName>
    </alternativeName>
</protein>
<dbReference type="InterPro" id="IPR038716">
    <property type="entry name" value="P1/P2_N_sf"/>
</dbReference>
<sequence>MRYVAAYCLAALGGGSPSVKDIEKVLSSVSIDCDAALAKKVISELQGKNLEQLINEGLSKIGSLPAGGGGGGVGIAAGGGGKPAAAAAAAAAPAEKKEEKKPEEPEEESDDDMGFGLFD</sequence>
<comment type="caution">
    <text evidence="8">The sequence shown here is derived from an EMBL/GenBank/DDBJ whole genome shotgun (WGS) entry which is preliminary data.</text>
</comment>
<evidence type="ECO:0000256" key="3">
    <source>
        <dbReference type="ARBA" id="ARBA00022980"/>
    </source>
</evidence>
<dbReference type="HAMAP" id="MF_01478">
    <property type="entry name" value="Ribosomal_L12_arch"/>
    <property type="match status" value="1"/>
</dbReference>
<keyword evidence="9" id="KW-1185">Reference proteome</keyword>
<proteinExistence type="inferred from homology"/>
<dbReference type="GO" id="GO:0022625">
    <property type="term" value="C:cytosolic large ribosomal subunit"/>
    <property type="evidence" value="ECO:0007669"/>
    <property type="project" value="InterPro"/>
</dbReference>
<feature type="region of interest" description="Disordered" evidence="7">
    <location>
        <begin position="86"/>
        <end position="119"/>
    </location>
</feature>
<evidence type="ECO:0000256" key="6">
    <source>
        <dbReference type="ARBA" id="ARBA00035443"/>
    </source>
</evidence>
<accession>A0AAW0Y0S7</accession>
<feature type="compositionally biased region" description="Acidic residues" evidence="7">
    <location>
        <begin position="104"/>
        <end position="113"/>
    </location>
</feature>
<dbReference type="PANTHER" id="PTHR21141:SF5">
    <property type="entry name" value="LARGE RIBOSOMAL SUBUNIT PROTEIN P2"/>
    <property type="match status" value="1"/>
</dbReference>
<evidence type="ECO:0000313" key="8">
    <source>
        <dbReference type="EMBL" id="KAK8745713.1"/>
    </source>
</evidence>
<dbReference type="AlphaFoldDB" id="A0AAW0Y0S7"/>
<dbReference type="CDD" id="cd05833">
    <property type="entry name" value="Ribosomal_P2"/>
    <property type="match status" value="1"/>
</dbReference>
<dbReference type="Proteomes" id="UP001445076">
    <property type="component" value="Unassembled WGS sequence"/>
</dbReference>
<evidence type="ECO:0000256" key="4">
    <source>
        <dbReference type="ARBA" id="ARBA00023274"/>
    </source>
</evidence>
<evidence type="ECO:0000256" key="2">
    <source>
        <dbReference type="ARBA" id="ARBA00005436"/>
    </source>
</evidence>
<organism evidence="8 9">
    <name type="scientific">Cherax quadricarinatus</name>
    <name type="common">Australian red claw crayfish</name>
    <dbReference type="NCBI Taxonomy" id="27406"/>
    <lineage>
        <taxon>Eukaryota</taxon>
        <taxon>Metazoa</taxon>
        <taxon>Ecdysozoa</taxon>
        <taxon>Arthropoda</taxon>
        <taxon>Crustacea</taxon>
        <taxon>Multicrustacea</taxon>
        <taxon>Malacostraca</taxon>
        <taxon>Eumalacostraca</taxon>
        <taxon>Eucarida</taxon>
        <taxon>Decapoda</taxon>
        <taxon>Pleocyemata</taxon>
        <taxon>Astacidea</taxon>
        <taxon>Parastacoidea</taxon>
        <taxon>Parastacidae</taxon>
        <taxon>Cherax</taxon>
    </lineage>
</organism>
<comment type="similarity">
    <text evidence="2">Belongs to the eukaryotic ribosomal protein P1/P2 family.</text>
</comment>
<dbReference type="Gene3D" id="1.10.10.1410">
    <property type="match status" value="1"/>
</dbReference>
<dbReference type="InterPro" id="IPR027534">
    <property type="entry name" value="Ribosomal_P1/P2"/>
</dbReference>